<evidence type="ECO:0000313" key="2">
    <source>
        <dbReference type="EMBL" id="KAJ8256180.1"/>
    </source>
</evidence>
<organism evidence="2 3">
    <name type="scientific">Conger conger</name>
    <name type="common">Conger eel</name>
    <name type="synonym">Muraena conger</name>
    <dbReference type="NCBI Taxonomy" id="82655"/>
    <lineage>
        <taxon>Eukaryota</taxon>
        <taxon>Metazoa</taxon>
        <taxon>Chordata</taxon>
        <taxon>Craniata</taxon>
        <taxon>Vertebrata</taxon>
        <taxon>Euteleostomi</taxon>
        <taxon>Actinopterygii</taxon>
        <taxon>Neopterygii</taxon>
        <taxon>Teleostei</taxon>
        <taxon>Anguilliformes</taxon>
        <taxon>Congridae</taxon>
        <taxon>Conger</taxon>
    </lineage>
</organism>
<protein>
    <submittedName>
        <fullName evidence="2">Uncharacterized protein</fullName>
    </submittedName>
</protein>
<proteinExistence type="predicted"/>
<reference evidence="2" key="1">
    <citation type="journal article" date="2023" name="Science">
        <title>Genome structures resolve the early diversification of teleost fishes.</title>
        <authorList>
            <person name="Parey E."/>
            <person name="Louis A."/>
            <person name="Montfort J."/>
            <person name="Bouchez O."/>
            <person name="Roques C."/>
            <person name="Iampietro C."/>
            <person name="Lluch J."/>
            <person name="Castinel A."/>
            <person name="Donnadieu C."/>
            <person name="Desvignes T."/>
            <person name="Floi Bucao C."/>
            <person name="Jouanno E."/>
            <person name="Wen M."/>
            <person name="Mejri S."/>
            <person name="Dirks R."/>
            <person name="Jansen H."/>
            <person name="Henkel C."/>
            <person name="Chen W.J."/>
            <person name="Zahm M."/>
            <person name="Cabau C."/>
            <person name="Klopp C."/>
            <person name="Thompson A.W."/>
            <person name="Robinson-Rechavi M."/>
            <person name="Braasch I."/>
            <person name="Lecointre G."/>
            <person name="Bobe J."/>
            <person name="Postlethwait J.H."/>
            <person name="Berthelot C."/>
            <person name="Roest Crollius H."/>
            <person name="Guiguen Y."/>
        </authorList>
    </citation>
    <scope>NUCLEOTIDE SEQUENCE</scope>
    <source>
        <strain evidence="2">Concon-B</strain>
    </source>
</reference>
<dbReference type="AlphaFoldDB" id="A0A9Q1D267"/>
<comment type="caution">
    <text evidence="2">The sequence shown here is derived from an EMBL/GenBank/DDBJ whole genome shotgun (WGS) entry which is preliminary data.</text>
</comment>
<name>A0A9Q1D267_CONCO</name>
<gene>
    <name evidence="2" type="ORF">COCON_G00200440</name>
</gene>
<dbReference type="EMBL" id="JAFJMO010000015">
    <property type="protein sequence ID" value="KAJ8256180.1"/>
    <property type="molecule type" value="Genomic_DNA"/>
</dbReference>
<dbReference type="Proteomes" id="UP001152803">
    <property type="component" value="Unassembled WGS sequence"/>
</dbReference>
<evidence type="ECO:0000313" key="3">
    <source>
        <dbReference type="Proteomes" id="UP001152803"/>
    </source>
</evidence>
<evidence type="ECO:0000256" key="1">
    <source>
        <dbReference type="SAM" id="MobiDB-lite"/>
    </source>
</evidence>
<accession>A0A9Q1D267</accession>
<dbReference type="OrthoDB" id="10618535at2759"/>
<feature type="region of interest" description="Disordered" evidence="1">
    <location>
        <begin position="137"/>
        <end position="189"/>
    </location>
</feature>
<sequence length="254" mass="27360">MALADYLAAEARDKVSLTAAAQNWTRIPRRARTGSPRHRSGCDVPCLTSSPRATAARRITAASVRFEIPLAAPYLEVSERTRSVSHAYRNAAFYDILKAVSGGGTHHSWGLTLSVCPAMAITGATREKRAELQSCPETNCGEAANTPATSQPRVLGRRQKSRHLDRLAGARTGVSGPAPNSRLSLTLSPQECSSPAPGLTCSVFFHSDSPPRLERGRRGNQRRWRAFAAGTSSTFPFLSMSCGAARRAVHVHLL</sequence>
<keyword evidence="3" id="KW-1185">Reference proteome</keyword>